<feature type="region of interest" description="Disordered" evidence="1">
    <location>
        <begin position="36"/>
        <end position="71"/>
    </location>
</feature>
<organism evidence="2 3">
    <name type="scientific">Coprinopsis cinerea (strain Okayama-7 / 130 / ATCC MYA-4618 / FGSC 9003)</name>
    <name type="common">Inky cap fungus</name>
    <name type="synonym">Hormographiella aspergillata</name>
    <dbReference type="NCBI Taxonomy" id="240176"/>
    <lineage>
        <taxon>Eukaryota</taxon>
        <taxon>Fungi</taxon>
        <taxon>Dikarya</taxon>
        <taxon>Basidiomycota</taxon>
        <taxon>Agaricomycotina</taxon>
        <taxon>Agaricomycetes</taxon>
        <taxon>Agaricomycetidae</taxon>
        <taxon>Agaricales</taxon>
        <taxon>Agaricineae</taxon>
        <taxon>Psathyrellaceae</taxon>
        <taxon>Coprinopsis</taxon>
    </lineage>
</organism>
<evidence type="ECO:0000313" key="2">
    <source>
        <dbReference type="EMBL" id="EAU83344.1"/>
    </source>
</evidence>
<feature type="compositionally biased region" description="Polar residues" evidence="1">
    <location>
        <begin position="57"/>
        <end position="70"/>
    </location>
</feature>
<dbReference type="KEGG" id="cci:CC1G_12405"/>
<proteinExistence type="predicted"/>
<gene>
    <name evidence="2" type="ORF">CC1G_12405</name>
</gene>
<accession>A8P362</accession>
<reference evidence="2 3" key="1">
    <citation type="journal article" date="2010" name="Proc. Natl. Acad. Sci. U.S.A.">
        <title>Insights into evolution of multicellular fungi from the assembled chromosomes of the mushroom Coprinopsis cinerea (Coprinus cinereus).</title>
        <authorList>
            <person name="Stajich J.E."/>
            <person name="Wilke S.K."/>
            <person name="Ahren D."/>
            <person name="Au C.H."/>
            <person name="Birren B.W."/>
            <person name="Borodovsky M."/>
            <person name="Burns C."/>
            <person name="Canback B."/>
            <person name="Casselton L.A."/>
            <person name="Cheng C.K."/>
            <person name="Deng J."/>
            <person name="Dietrich F.S."/>
            <person name="Fargo D.C."/>
            <person name="Farman M.L."/>
            <person name="Gathman A.C."/>
            <person name="Goldberg J."/>
            <person name="Guigo R."/>
            <person name="Hoegger P.J."/>
            <person name="Hooker J.B."/>
            <person name="Huggins A."/>
            <person name="James T.Y."/>
            <person name="Kamada T."/>
            <person name="Kilaru S."/>
            <person name="Kodira C."/>
            <person name="Kues U."/>
            <person name="Kupfer D."/>
            <person name="Kwan H.S."/>
            <person name="Lomsadze A."/>
            <person name="Li W."/>
            <person name="Lilly W.W."/>
            <person name="Ma L.J."/>
            <person name="Mackey A.J."/>
            <person name="Manning G."/>
            <person name="Martin F."/>
            <person name="Muraguchi H."/>
            <person name="Natvig D.O."/>
            <person name="Palmerini H."/>
            <person name="Ramesh M.A."/>
            <person name="Rehmeyer C.J."/>
            <person name="Roe B.A."/>
            <person name="Shenoy N."/>
            <person name="Stanke M."/>
            <person name="Ter-Hovhannisyan V."/>
            <person name="Tunlid A."/>
            <person name="Velagapudi R."/>
            <person name="Vision T.J."/>
            <person name="Zeng Q."/>
            <person name="Zolan M.E."/>
            <person name="Pukkila P.J."/>
        </authorList>
    </citation>
    <scope>NUCLEOTIDE SEQUENCE [LARGE SCALE GENOMIC DNA]</scope>
    <source>
        <strain evidence="3">Okayama-7 / 130 / ATCC MYA-4618 / FGSC 9003</strain>
    </source>
</reference>
<evidence type="ECO:0000313" key="3">
    <source>
        <dbReference type="Proteomes" id="UP000001861"/>
    </source>
</evidence>
<sequence>MGRHRKYHTDEERKLANRKKSKAYYYRHHEEICSNCRKVKSRDNPGSSSSQKTSSTLPISPNSQEPQMKSNRFKDPKYWVQRALKQKEGVANLTDHQPLHKFLVDLCNDLAQANATQRGAAECIEEYLNGLAAIRKRVDTCHGYVLDLVGVGPDLSTVSSVYRAVDAVVRPLEEIEVMIMIDLDHFRREYSQNGITSFLN</sequence>
<dbReference type="RefSeq" id="XP_001838481.1">
    <property type="nucleotide sequence ID" value="XM_001838429.1"/>
</dbReference>
<dbReference type="OMA" id="ATWVEHA"/>
<evidence type="ECO:0000256" key="1">
    <source>
        <dbReference type="SAM" id="MobiDB-lite"/>
    </source>
</evidence>
<dbReference type="VEuPathDB" id="FungiDB:CC1G_12405"/>
<dbReference type="GeneID" id="6015070"/>
<comment type="caution">
    <text evidence="2">The sequence shown here is derived from an EMBL/GenBank/DDBJ whole genome shotgun (WGS) entry which is preliminary data.</text>
</comment>
<keyword evidence="3" id="KW-1185">Reference proteome</keyword>
<protein>
    <submittedName>
        <fullName evidence="2">Uncharacterized protein</fullName>
    </submittedName>
</protein>
<dbReference type="OrthoDB" id="2654423at2759"/>
<dbReference type="Proteomes" id="UP000001861">
    <property type="component" value="Unassembled WGS sequence"/>
</dbReference>
<name>A8P362_COPC7</name>
<feature type="compositionally biased region" description="Low complexity" evidence="1">
    <location>
        <begin position="47"/>
        <end position="56"/>
    </location>
</feature>
<dbReference type="AlphaFoldDB" id="A8P362"/>
<feature type="region of interest" description="Disordered" evidence="1">
    <location>
        <begin position="1"/>
        <end position="23"/>
    </location>
</feature>
<dbReference type="EMBL" id="AACS02000004">
    <property type="protein sequence ID" value="EAU83344.1"/>
    <property type="molecule type" value="Genomic_DNA"/>
</dbReference>
<dbReference type="InParanoid" id="A8P362"/>